<reference evidence="1" key="1">
    <citation type="submission" date="2020-02" db="EMBL/GenBank/DDBJ databases">
        <authorList>
            <person name="Meier V. D."/>
        </authorList>
    </citation>
    <scope>NUCLEOTIDE SEQUENCE</scope>
    <source>
        <strain evidence="1">AVDCRST_MAG56</strain>
    </source>
</reference>
<sequence length="287" mass="31594">MKNFIIYALCLGSAYLALGQEEKETITKDISFRNGGSNPVLQVDNINGDVVVEAYDGNTIQLQVEKTVKGKTADDLARAKQEVKLGIEQAGDSVLVFIDGPMLYRRGPTGWRRYSENNTHWDRDYSYAFHFKIRVPARTHLFVSTINEGDLRVDKTQGVVHASNVNGPLYLTGLAGPTKAHTVNGEIEVTYRQNPSQACSYKTINGNIAVSYPASLSADLRFKTQNGEAYTDFEAVEQLSATVEQTKHATKGNAYHYRSGAGLRVGKGGPEHSFQTLNGDITVKKTK</sequence>
<name>A0A6J4JUB1_9SPHI</name>
<evidence type="ECO:0008006" key="2">
    <source>
        <dbReference type="Google" id="ProtNLM"/>
    </source>
</evidence>
<accession>A0A6J4JUB1</accession>
<dbReference type="AlphaFoldDB" id="A0A6J4JUB1"/>
<organism evidence="1">
    <name type="scientific">uncultured Cytophagales bacterium</name>
    <dbReference type="NCBI Taxonomy" id="158755"/>
    <lineage>
        <taxon>Bacteria</taxon>
        <taxon>Pseudomonadati</taxon>
        <taxon>Bacteroidota</taxon>
        <taxon>Sphingobacteriia</taxon>
        <taxon>Sphingobacteriales</taxon>
        <taxon>environmental samples</taxon>
    </lineage>
</organism>
<proteinExistence type="predicted"/>
<protein>
    <recommendedName>
        <fullName evidence="2">Adhesin domain-containing protein</fullName>
    </recommendedName>
</protein>
<dbReference type="EMBL" id="CADCTQ010000360">
    <property type="protein sequence ID" value="CAA9287746.1"/>
    <property type="molecule type" value="Genomic_DNA"/>
</dbReference>
<gene>
    <name evidence="1" type="ORF">AVDCRST_MAG56-4398</name>
</gene>
<evidence type="ECO:0000313" key="1">
    <source>
        <dbReference type="EMBL" id="CAA9287746.1"/>
    </source>
</evidence>